<evidence type="ECO:0000313" key="6">
    <source>
        <dbReference type="EMBL" id="MEA5444470.1"/>
    </source>
</evidence>
<dbReference type="InterPro" id="IPR006015">
    <property type="entry name" value="Universal_stress_UspA"/>
</dbReference>
<dbReference type="AlphaFoldDB" id="A0AAP6JCU9"/>
<evidence type="ECO:0000256" key="1">
    <source>
        <dbReference type="ARBA" id="ARBA00004496"/>
    </source>
</evidence>
<dbReference type="SUPFAM" id="SSF52402">
    <property type="entry name" value="Adenine nucleotide alpha hydrolases-like"/>
    <property type="match status" value="2"/>
</dbReference>
<keyword evidence="7" id="KW-1185">Reference proteome</keyword>
<comment type="subcellular location">
    <subcellularLocation>
        <location evidence="1">Cytoplasm</location>
    </subcellularLocation>
</comment>
<protein>
    <submittedName>
        <fullName evidence="6">Universal stress protein</fullName>
    </submittedName>
</protein>
<name>A0AAP6JCU9_9GAMM</name>
<comment type="function">
    <text evidence="4">Required for resistance to DNA-damaging agents.</text>
</comment>
<reference evidence="6 7" key="1">
    <citation type="submission" date="2023-12" db="EMBL/GenBank/DDBJ databases">
        <title>Whole-genome sequencing of halo(alkali)philic microorganisms from hypersaline lakes.</title>
        <authorList>
            <person name="Sorokin D.Y."/>
            <person name="Merkel A.Y."/>
            <person name="Messina E."/>
            <person name="Yakimov M."/>
        </authorList>
    </citation>
    <scope>NUCLEOTIDE SEQUENCE [LARGE SCALE GENOMIC DNA]</scope>
    <source>
        <strain evidence="6 7">AB-CW1</strain>
    </source>
</reference>
<organism evidence="6 7">
    <name type="scientific">Natronospira elongata</name>
    <dbReference type="NCBI Taxonomy" id="3110268"/>
    <lineage>
        <taxon>Bacteria</taxon>
        <taxon>Pseudomonadati</taxon>
        <taxon>Pseudomonadota</taxon>
        <taxon>Gammaproteobacteria</taxon>
        <taxon>Natronospirales</taxon>
        <taxon>Natronospiraceae</taxon>
        <taxon>Natronospira</taxon>
    </lineage>
</organism>
<dbReference type="PANTHER" id="PTHR47892">
    <property type="entry name" value="UNIVERSAL STRESS PROTEIN E"/>
    <property type="match status" value="1"/>
</dbReference>
<dbReference type="RefSeq" id="WP_346049703.1">
    <property type="nucleotide sequence ID" value="NZ_JAYGII010000002.1"/>
</dbReference>
<keyword evidence="3" id="KW-0963">Cytoplasm</keyword>
<accession>A0AAP6JCU9</accession>
<evidence type="ECO:0000313" key="7">
    <source>
        <dbReference type="Proteomes" id="UP001302316"/>
    </source>
</evidence>
<evidence type="ECO:0000259" key="5">
    <source>
        <dbReference type="Pfam" id="PF00582"/>
    </source>
</evidence>
<evidence type="ECO:0000256" key="4">
    <source>
        <dbReference type="ARBA" id="ARBA00037131"/>
    </source>
</evidence>
<proteinExistence type="inferred from homology"/>
<sequence length="312" mass="34362">MEAIKHVVAAIRDDRPEGGAMDRAVDIARRANARLSLFVFAWDRGVRRNIFTRRETVDRAIADHVAERRQWLNERAKPLRDEGLDVHTEVIWADSLSREIIKMALTLEPDLIVKDAETGPRRGWAPADWRLLRHCPSPLMLVQPRAGTNVSRVLAAVDPMHAWGKPESLDGSILAAASTIAGLYQAEIHVGHAVEALPALLEQHMGEGGKGLEAAKQDYRRTQEEALAKACEGSGLSPSHIHQRQGSPEAVISELAEDISADLLILGTVNRRGLKRAVIGSTAEAILDRTVCDVLAIKPEGFVSDYERLKDE</sequence>
<dbReference type="Pfam" id="PF00582">
    <property type="entry name" value="Usp"/>
    <property type="match status" value="2"/>
</dbReference>
<dbReference type="Proteomes" id="UP001302316">
    <property type="component" value="Unassembled WGS sequence"/>
</dbReference>
<dbReference type="PRINTS" id="PR01438">
    <property type="entry name" value="UNVRSLSTRESS"/>
</dbReference>
<feature type="domain" description="UspA" evidence="5">
    <location>
        <begin position="4"/>
        <end position="142"/>
    </location>
</feature>
<dbReference type="PANTHER" id="PTHR47892:SF1">
    <property type="entry name" value="UNIVERSAL STRESS PROTEIN E"/>
    <property type="match status" value="1"/>
</dbReference>
<dbReference type="Gene3D" id="3.40.50.12370">
    <property type="match status" value="1"/>
</dbReference>
<comment type="similarity">
    <text evidence="2">Belongs to the universal stress protein A family.</text>
</comment>
<dbReference type="InterPro" id="IPR006016">
    <property type="entry name" value="UspA"/>
</dbReference>
<gene>
    <name evidence="6" type="ORF">VCB98_01380</name>
</gene>
<comment type="caution">
    <text evidence="6">The sequence shown here is derived from an EMBL/GenBank/DDBJ whole genome shotgun (WGS) entry which is preliminary data.</text>
</comment>
<evidence type="ECO:0000256" key="3">
    <source>
        <dbReference type="ARBA" id="ARBA00022490"/>
    </source>
</evidence>
<dbReference type="EMBL" id="JAYGII010000002">
    <property type="protein sequence ID" value="MEA5444470.1"/>
    <property type="molecule type" value="Genomic_DNA"/>
</dbReference>
<feature type="domain" description="UspA" evidence="5">
    <location>
        <begin position="152"/>
        <end position="298"/>
    </location>
</feature>
<evidence type="ECO:0000256" key="2">
    <source>
        <dbReference type="ARBA" id="ARBA00008791"/>
    </source>
</evidence>
<dbReference type="GO" id="GO:0005737">
    <property type="term" value="C:cytoplasm"/>
    <property type="evidence" value="ECO:0007669"/>
    <property type="project" value="UniProtKB-SubCell"/>
</dbReference>